<name>A0ABR8ZC37_9FLAO</name>
<organism evidence="1 2">
    <name type="scientific">Chryseobacterium caseinilyticum</name>
    <dbReference type="NCBI Taxonomy" id="2771428"/>
    <lineage>
        <taxon>Bacteria</taxon>
        <taxon>Pseudomonadati</taxon>
        <taxon>Bacteroidota</taxon>
        <taxon>Flavobacteriia</taxon>
        <taxon>Flavobacteriales</taxon>
        <taxon>Weeksellaceae</taxon>
        <taxon>Chryseobacterium group</taxon>
        <taxon>Chryseobacterium</taxon>
    </lineage>
</organism>
<dbReference type="InterPro" id="IPR015082">
    <property type="entry name" value="DUF1896"/>
</dbReference>
<dbReference type="SUPFAM" id="SSF140753">
    <property type="entry name" value="PG0816-like"/>
    <property type="match status" value="1"/>
</dbReference>
<dbReference type="Proteomes" id="UP000637299">
    <property type="component" value="Unassembled WGS sequence"/>
</dbReference>
<keyword evidence="2" id="KW-1185">Reference proteome</keyword>
<evidence type="ECO:0000313" key="1">
    <source>
        <dbReference type="EMBL" id="MBD8082801.1"/>
    </source>
</evidence>
<dbReference type="Pfam" id="PF08989">
    <property type="entry name" value="DUF1896"/>
    <property type="match status" value="1"/>
</dbReference>
<reference evidence="1 2" key="1">
    <citation type="submission" date="2020-09" db="EMBL/GenBank/DDBJ databases">
        <title>Genome seq and assembly of Chryseobacterium sp.</title>
        <authorList>
            <person name="Chhetri G."/>
        </authorList>
    </citation>
    <scope>NUCLEOTIDE SEQUENCE [LARGE SCALE GENOMIC DNA]</scope>
    <source>
        <strain evidence="1 2">GCR10</strain>
    </source>
</reference>
<protein>
    <submittedName>
        <fullName evidence="1">DUF1896 family protein</fullName>
    </submittedName>
</protein>
<dbReference type="InterPro" id="IPR036297">
    <property type="entry name" value="PG0816-like_sf"/>
</dbReference>
<gene>
    <name evidence="1" type="ORF">IC610_10265</name>
</gene>
<dbReference type="Gene3D" id="1.10.8.330">
    <property type="entry name" value="PG0816-like"/>
    <property type="match status" value="1"/>
</dbReference>
<accession>A0ABR8ZC37</accession>
<sequence>MNKQKPDLSYFALRLKEFLSVSFPEKSNDFRFITMRSKLAESAYENAFKEGHSNSYCTEVSESILFEELIFSKYDLLFNVICNEFSLVIDDEDIRPLALQMLSECESVFSGYDFNENFEDSSDYDVLYTELTGSIQIWIEDHGLQ</sequence>
<dbReference type="RefSeq" id="WP_191736766.1">
    <property type="nucleotide sequence ID" value="NZ_JACYFS010000002.1"/>
</dbReference>
<dbReference type="EMBL" id="JACYFS010000002">
    <property type="protein sequence ID" value="MBD8082801.1"/>
    <property type="molecule type" value="Genomic_DNA"/>
</dbReference>
<comment type="caution">
    <text evidence="1">The sequence shown here is derived from an EMBL/GenBank/DDBJ whole genome shotgun (WGS) entry which is preliminary data.</text>
</comment>
<dbReference type="Gene3D" id="1.10.8.340">
    <property type="entry name" value="PG0816-like"/>
    <property type="match status" value="1"/>
</dbReference>
<evidence type="ECO:0000313" key="2">
    <source>
        <dbReference type="Proteomes" id="UP000637299"/>
    </source>
</evidence>
<proteinExistence type="predicted"/>